<gene>
    <name evidence="1" type="ORF">CLV59_110126</name>
</gene>
<sequence length="41" mass="4752">MGHASKEERQQLLITNQNVRIEQGGGFQGKYYRYLSFSTCI</sequence>
<protein>
    <submittedName>
        <fullName evidence="1">Uncharacterized protein</fullName>
    </submittedName>
</protein>
<name>A0A327VK51_9BACT</name>
<proteinExistence type="predicted"/>
<reference evidence="1 2" key="1">
    <citation type="submission" date="2018-06" db="EMBL/GenBank/DDBJ databases">
        <title>Genomic Encyclopedia of Archaeal and Bacterial Type Strains, Phase II (KMG-II): from individual species to whole genera.</title>
        <authorList>
            <person name="Goeker M."/>
        </authorList>
    </citation>
    <scope>NUCLEOTIDE SEQUENCE [LARGE SCALE GENOMIC DNA]</scope>
    <source>
        <strain evidence="1 2">DSM 29821</strain>
    </source>
</reference>
<dbReference type="Proteomes" id="UP000249819">
    <property type="component" value="Unassembled WGS sequence"/>
</dbReference>
<accession>A0A327VK51</accession>
<organism evidence="1 2">
    <name type="scientific">Chitinophaga dinghuensis</name>
    <dbReference type="NCBI Taxonomy" id="1539050"/>
    <lineage>
        <taxon>Bacteria</taxon>
        <taxon>Pseudomonadati</taxon>
        <taxon>Bacteroidota</taxon>
        <taxon>Chitinophagia</taxon>
        <taxon>Chitinophagales</taxon>
        <taxon>Chitinophagaceae</taxon>
        <taxon>Chitinophaga</taxon>
    </lineage>
</organism>
<dbReference type="AlphaFoldDB" id="A0A327VK51"/>
<dbReference type="EMBL" id="QLMA01000010">
    <property type="protein sequence ID" value="RAJ75080.1"/>
    <property type="molecule type" value="Genomic_DNA"/>
</dbReference>
<comment type="caution">
    <text evidence="1">The sequence shown here is derived from an EMBL/GenBank/DDBJ whole genome shotgun (WGS) entry which is preliminary data.</text>
</comment>
<evidence type="ECO:0000313" key="2">
    <source>
        <dbReference type="Proteomes" id="UP000249819"/>
    </source>
</evidence>
<evidence type="ECO:0000313" key="1">
    <source>
        <dbReference type="EMBL" id="RAJ75080.1"/>
    </source>
</evidence>
<keyword evidence="2" id="KW-1185">Reference proteome</keyword>